<dbReference type="EMBL" id="LUXM01000033">
    <property type="protein sequence ID" value="KZU94488.1"/>
    <property type="molecule type" value="Genomic_DNA"/>
</dbReference>
<name>A0A165PLM6_LACPN</name>
<dbReference type="GO" id="GO:0030001">
    <property type="term" value="P:metal ion transport"/>
    <property type="evidence" value="ECO:0007669"/>
    <property type="project" value="InterPro"/>
</dbReference>
<dbReference type="GO" id="GO:0046872">
    <property type="term" value="F:metal ion binding"/>
    <property type="evidence" value="ECO:0007669"/>
    <property type="project" value="UniProtKB-KW"/>
</dbReference>
<comment type="caution">
    <text evidence="6">The sequence shown here is derived from an EMBL/GenBank/DDBJ whole genome shotgun (WGS) entry which is preliminary data.</text>
</comment>
<proteinExistence type="inferred from homology"/>
<evidence type="ECO:0000256" key="4">
    <source>
        <dbReference type="ARBA" id="ARBA00022729"/>
    </source>
</evidence>
<dbReference type="PANTHER" id="PTHR42953">
    <property type="entry name" value="HIGH-AFFINITY ZINC UPTAKE SYSTEM PROTEIN ZNUA-RELATED"/>
    <property type="match status" value="1"/>
</dbReference>
<comment type="similarity">
    <text evidence="5">Belongs to the bacterial solute-binding protein 9 family.</text>
</comment>
<reference evidence="6 7" key="1">
    <citation type="submission" date="2016-03" db="EMBL/GenBank/DDBJ databases">
        <title>Comparative genomics of 54 Lactobacillus plantarum strains reveals genomic uncoupling from niche constraints.</title>
        <authorList>
            <person name="Martino M.E."/>
        </authorList>
    </citation>
    <scope>NUCLEOTIDE SEQUENCE [LARGE SCALE GENOMIC DNA]</scope>
    <source>
        <strain evidence="6 7">19.1</strain>
    </source>
</reference>
<dbReference type="Proteomes" id="UP000076882">
    <property type="component" value="Unassembled WGS sequence"/>
</dbReference>
<keyword evidence="4" id="KW-0732">Signal</keyword>
<dbReference type="GO" id="GO:0030313">
    <property type="term" value="C:cell envelope"/>
    <property type="evidence" value="ECO:0007669"/>
    <property type="project" value="UniProtKB-SubCell"/>
</dbReference>
<dbReference type="RefSeq" id="WP_016511597.1">
    <property type="nucleotide sequence ID" value="NZ_CAKMBJ010000002.1"/>
</dbReference>
<evidence type="ECO:0000313" key="6">
    <source>
        <dbReference type="EMBL" id="KZU94488.1"/>
    </source>
</evidence>
<sequence length="313" mass="34652">MKTKLIALIGVIAMVTGMAVFLNQRQQSAKATTTSAKIRVVSTNSILDDMVKNVGGQYVQNYSIVKRGTDPHEYEPRPTDIAATAEADVIFYNGLNLETGGNGWFKKLVTASKKDFDHDVFAASKGIKVKYLTTNVNEPDPHAWLDLANGIQYVKNINRTLQAKDPKHAAVYQKNTDRYVAKLTKLHESAQTKFKQIPTSQRLLVTSEGAFKYFSAAYHVPAAYIWEVNTESQGTPAQMRTALKKIEGTQVRSLFVESSVSPKSMNKLSQETGIPVASTIFTDSLAAKGKPGDTYYSMLKWNLDKIYAGLTRL</sequence>
<evidence type="ECO:0000313" key="7">
    <source>
        <dbReference type="Proteomes" id="UP000076882"/>
    </source>
</evidence>
<dbReference type="InterPro" id="IPR006128">
    <property type="entry name" value="Lipoprotein_PsaA-like"/>
</dbReference>
<dbReference type="AlphaFoldDB" id="A0A165PLM6"/>
<keyword evidence="3" id="KW-0479">Metal-binding</keyword>
<dbReference type="InterPro" id="IPR006127">
    <property type="entry name" value="ZnuA-like"/>
</dbReference>
<comment type="subcellular location">
    <subcellularLocation>
        <location evidence="1">Cell envelope</location>
    </subcellularLocation>
</comment>
<evidence type="ECO:0000256" key="5">
    <source>
        <dbReference type="RuleBase" id="RU003512"/>
    </source>
</evidence>
<organism evidence="6 7">
    <name type="scientific">Lactiplantibacillus plantarum</name>
    <name type="common">Lactobacillus plantarum</name>
    <dbReference type="NCBI Taxonomy" id="1590"/>
    <lineage>
        <taxon>Bacteria</taxon>
        <taxon>Bacillati</taxon>
        <taxon>Bacillota</taxon>
        <taxon>Bacilli</taxon>
        <taxon>Lactobacillales</taxon>
        <taxon>Lactobacillaceae</taxon>
        <taxon>Lactiplantibacillus</taxon>
    </lineage>
</organism>
<dbReference type="PRINTS" id="PR00691">
    <property type="entry name" value="ADHESINB"/>
</dbReference>
<gene>
    <name evidence="6" type="ORF">Lp19_2462</name>
</gene>
<dbReference type="SUPFAM" id="SSF53807">
    <property type="entry name" value="Helical backbone' metal receptor"/>
    <property type="match status" value="1"/>
</dbReference>
<dbReference type="Gene3D" id="3.40.50.1980">
    <property type="entry name" value="Nitrogenase molybdenum iron protein domain"/>
    <property type="match status" value="2"/>
</dbReference>
<dbReference type="PANTHER" id="PTHR42953:SF1">
    <property type="entry name" value="METAL-BINDING PROTEIN HI_0362-RELATED"/>
    <property type="match status" value="1"/>
</dbReference>
<dbReference type="Pfam" id="PF01297">
    <property type="entry name" value="ZnuA"/>
    <property type="match status" value="1"/>
</dbReference>
<evidence type="ECO:0000256" key="2">
    <source>
        <dbReference type="ARBA" id="ARBA00022448"/>
    </source>
</evidence>
<dbReference type="GO" id="GO:0007155">
    <property type="term" value="P:cell adhesion"/>
    <property type="evidence" value="ECO:0007669"/>
    <property type="project" value="InterPro"/>
</dbReference>
<accession>A0A165PLM6</accession>
<evidence type="ECO:0000256" key="3">
    <source>
        <dbReference type="ARBA" id="ARBA00022723"/>
    </source>
</evidence>
<dbReference type="KEGG" id="lpb:SH83_04540"/>
<dbReference type="PRINTS" id="PR00690">
    <property type="entry name" value="ADHESNFAMILY"/>
</dbReference>
<keyword evidence="2 5" id="KW-0813">Transport</keyword>
<dbReference type="InterPro" id="IPR006129">
    <property type="entry name" value="AdhesinB"/>
</dbReference>
<evidence type="ECO:0000256" key="1">
    <source>
        <dbReference type="ARBA" id="ARBA00004196"/>
    </source>
</evidence>
<dbReference type="PATRIC" id="fig|1590.144.peg.948"/>
<protein>
    <submittedName>
        <fullName evidence="6">Manganese ABC transporter periplasmic-bindingprotein SitA</fullName>
    </submittedName>
</protein>
<dbReference type="InterPro" id="IPR050492">
    <property type="entry name" value="Bact_metal-bind_prot9"/>
</dbReference>